<protein>
    <submittedName>
        <fullName evidence="1">Uncharacterized protein</fullName>
    </submittedName>
</protein>
<sequence length="75" mass="7693">MCLGSGVPNATQSLHVARQCAQARGAKGGLRHGGAEGDTKACMLQGNVVRHGGAEGETKLACCKAMWSGMRVPKV</sequence>
<organism evidence="1 2">
    <name type="scientific">Prunus yedoensis var. nudiflora</name>
    <dbReference type="NCBI Taxonomy" id="2094558"/>
    <lineage>
        <taxon>Eukaryota</taxon>
        <taxon>Viridiplantae</taxon>
        <taxon>Streptophyta</taxon>
        <taxon>Embryophyta</taxon>
        <taxon>Tracheophyta</taxon>
        <taxon>Spermatophyta</taxon>
        <taxon>Magnoliopsida</taxon>
        <taxon>eudicotyledons</taxon>
        <taxon>Gunneridae</taxon>
        <taxon>Pentapetalae</taxon>
        <taxon>rosids</taxon>
        <taxon>fabids</taxon>
        <taxon>Rosales</taxon>
        <taxon>Rosaceae</taxon>
        <taxon>Amygdaloideae</taxon>
        <taxon>Amygdaleae</taxon>
        <taxon>Prunus</taxon>
    </lineage>
</organism>
<name>A0A314Z058_PRUYE</name>
<accession>A0A314Z058</accession>
<comment type="caution">
    <text evidence="1">The sequence shown here is derived from an EMBL/GenBank/DDBJ whole genome shotgun (WGS) entry which is preliminary data.</text>
</comment>
<evidence type="ECO:0000313" key="1">
    <source>
        <dbReference type="EMBL" id="PQQ10944.1"/>
    </source>
</evidence>
<keyword evidence="2" id="KW-1185">Reference proteome</keyword>
<gene>
    <name evidence="1" type="ORF">Pyn_11366</name>
</gene>
<dbReference type="EMBL" id="PJQY01000442">
    <property type="protein sequence ID" value="PQQ10944.1"/>
    <property type="molecule type" value="Genomic_DNA"/>
</dbReference>
<proteinExistence type="predicted"/>
<dbReference type="Proteomes" id="UP000250321">
    <property type="component" value="Unassembled WGS sequence"/>
</dbReference>
<evidence type="ECO:0000313" key="2">
    <source>
        <dbReference type="Proteomes" id="UP000250321"/>
    </source>
</evidence>
<reference evidence="1 2" key="1">
    <citation type="submission" date="2018-02" db="EMBL/GenBank/DDBJ databases">
        <title>Draft genome of wild Prunus yedoensis var. nudiflora.</title>
        <authorList>
            <person name="Baek S."/>
            <person name="Kim J.-H."/>
            <person name="Choi K."/>
            <person name="Kim G.-B."/>
            <person name="Cho A."/>
            <person name="Jang H."/>
            <person name="Shin C.-H."/>
            <person name="Yu H.-J."/>
            <person name="Mun J.-H."/>
        </authorList>
    </citation>
    <scope>NUCLEOTIDE SEQUENCE [LARGE SCALE GENOMIC DNA]</scope>
    <source>
        <strain evidence="2">cv. Jeju island</strain>
        <tissue evidence="1">Leaf</tissue>
    </source>
</reference>
<dbReference type="OrthoDB" id="1175568at2759"/>
<dbReference type="AlphaFoldDB" id="A0A314Z058"/>